<dbReference type="OrthoDB" id="9779761at2"/>
<sequence>MNFYKSTAWKNKQKKILRRDEYLCQECKRYGKSTKADTVHHIIPISEDKTKRLDSHNLISLCGDCHNKMHNRVTNELSDKGLDLRSRKYPPSS</sequence>
<dbReference type="HOGENOM" id="CLU_108879_9_0_9"/>
<dbReference type="InterPro" id="IPR003615">
    <property type="entry name" value="HNH_nuc"/>
</dbReference>
<keyword evidence="2" id="KW-0378">Hydrolase</keyword>
<dbReference type="GO" id="GO:0016787">
    <property type="term" value="F:hydrolase activity"/>
    <property type="evidence" value="ECO:0007669"/>
    <property type="project" value="UniProtKB-KW"/>
</dbReference>
<evidence type="ECO:0000256" key="4">
    <source>
        <dbReference type="ARBA" id="ARBA00040194"/>
    </source>
</evidence>
<accession>V9HKI9</accession>
<evidence type="ECO:0000313" key="7">
    <source>
        <dbReference type="Proteomes" id="UP000017818"/>
    </source>
</evidence>
<keyword evidence="1" id="KW-0540">Nuclease</keyword>
<reference evidence="6 7" key="1">
    <citation type="submission" date="2012-05" db="EMBL/GenBank/DDBJ databases">
        <title>The Genome Sequence of Eubacteriaceae bacterium CM2.</title>
        <authorList>
            <consortium name="The Broad Institute Genome Sequencing Platform"/>
            <person name="Earl A."/>
            <person name="Ward D."/>
            <person name="Feldgarden M."/>
            <person name="Gevers D."/>
            <person name="Sizova M."/>
            <person name="Hazen A."/>
            <person name="Epstein S."/>
            <person name="Walker B."/>
            <person name="Young S.K."/>
            <person name="Zeng Q."/>
            <person name="Gargeya S."/>
            <person name="Fitzgerald M."/>
            <person name="Haas B."/>
            <person name="Abouelleil A."/>
            <person name="Alvarado L."/>
            <person name="Arachchi H.M."/>
            <person name="Berlin A."/>
            <person name="Chapman S.B."/>
            <person name="Goldberg J."/>
            <person name="Griggs A."/>
            <person name="Gujja S."/>
            <person name="Hansen M."/>
            <person name="Howarth C."/>
            <person name="Imamovic A."/>
            <person name="Larimer J."/>
            <person name="McCowen C."/>
            <person name="Montmayeur A."/>
            <person name="Murphy C."/>
            <person name="Neiman D."/>
            <person name="Pearson M."/>
            <person name="Priest M."/>
            <person name="Roberts A."/>
            <person name="Saif S."/>
            <person name="Shea T."/>
            <person name="Sisk P."/>
            <person name="Sykes S."/>
            <person name="Wortman J."/>
            <person name="Nusbaum C."/>
            <person name="Birren B."/>
        </authorList>
    </citation>
    <scope>NUCLEOTIDE SEQUENCE [LARGE SCALE GENOMIC DNA]</scope>
    <source>
        <strain evidence="6 7">CM2</strain>
    </source>
</reference>
<comment type="similarity">
    <text evidence="3">Belongs to the HNH nuclease family.</text>
</comment>
<dbReference type="AlphaFoldDB" id="V9HKI9"/>
<feature type="domain" description="HNH nuclease" evidence="5">
    <location>
        <begin position="11"/>
        <end position="67"/>
    </location>
</feature>
<dbReference type="GO" id="GO:0005829">
    <property type="term" value="C:cytosol"/>
    <property type="evidence" value="ECO:0007669"/>
    <property type="project" value="TreeGrafter"/>
</dbReference>
<dbReference type="PANTHER" id="PTHR41286:SF1">
    <property type="entry name" value="HNH NUCLEASE YAJD-RELATED"/>
    <property type="match status" value="1"/>
</dbReference>
<gene>
    <name evidence="6" type="ORF">HMPREF9630_00567</name>
</gene>
<evidence type="ECO:0000256" key="2">
    <source>
        <dbReference type="ARBA" id="ARBA00022801"/>
    </source>
</evidence>
<dbReference type="GO" id="GO:0003676">
    <property type="term" value="F:nucleic acid binding"/>
    <property type="evidence" value="ECO:0007669"/>
    <property type="project" value="InterPro"/>
</dbReference>
<proteinExistence type="inferred from homology"/>
<dbReference type="EMBL" id="AFZF02000004">
    <property type="protein sequence ID" value="EHL17400.1"/>
    <property type="molecule type" value="Genomic_DNA"/>
</dbReference>
<protein>
    <recommendedName>
        <fullName evidence="4">Putative HNH nuclease YajD</fullName>
    </recommendedName>
</protein>
<dbReference type="Gene3D" id="1.10.30.50">
    <property type="match status" value="1"/>
</dbReference>
<comment type="caution">
    <text evidence="6">The sequence shown here is derived from an EMBL/GenBank/DDBJ whole genome shotgun (WGS) entry which is preliminary data.</text>
</comment>
<dbReference type="CDD" id="cd00085">
    <property type="entry name" value="HNHc"/>
    <property type="match status" value="1"/>
</dbReference>
<evidence type="ECO:0000256" key="1">
    <source>
        <dbReference type="ARBA" id="ARBA00022722"/>
    </source>
</evidence>
<dbReference type="PANTHER" id="PTHR41286">
    <property type="entry name" value="HNH NUCLEASE YAJD-RELATED"/>
    <property type="match status" value="1"/>
</dbReference>
<dbReference type="InterPro" id="IPR002711">
    <property type="entry name" value="HNH"/>
</dbReference>
<dbReference type="GO" id="GO:0008270">
    <property type="term" value="F:zinc ion binding"/>
    <property type="evidence" value="ECO:0007669"/>
    <property type="project" value="InterPro"/>
</dbReference>
<dbReference type="GO" id="GO:0004519">
    <property type="term" value="F:endonuclease activity"/>
    <property type="evidence" value="ECO:0007669"/>
    <property type="project" value="InterPro"/>
</dbReference>
<dbReference type="RefSeq" id="WP_009527200.1">
    <property type="nucleotide sequence ID" value="NZ_JH815225.1"/>
</dbReference>
<dbReference type="Pfam" id="PF01844">
    <property type="entry name" value="HNH"/>
    <property type="match status" value="1"/>
</dbReference>
<evidence type="ECO:0000259" key="5">
    <source>
        <dbReference type="SMART" id="SM00507"/>
    </source>
</evidence>
<dbReference type="Proteomes" id="UP000017818">
    <property type="component" value="Unassembled WGS sequence"/>
</dbReference>
<evidence type="ECO:0000256" key="3">
    <source>
        <dbReference type="ARBA" id="ARBA00038412"/>
    </source>
</evidence>
<name>V9HKI9_9FIRM</name>
<organism evidence="6 7">
    <name type="scientific">Peptoanaerobacter stomatis</name>
    <dbReference type="NCBI Taxonomy" id="796937"/>
    <lineage>
        <taxon>Bacteria</taxon>
        <taxon>Bacillati</taxon>
        <taxon>Bacillota</taxon>
        <taxon>Clostridia</taxon>
        <taxon>Peptostreptococcales</taxon>
        <taxon>Filifactoraceae</taxon>
        <taxon>Peptoanaerobacter</taxon>
    </lineage>
</organism>
<dbReference type="SMART" id="SM00507">
    <property type="entry name" value="HNHc"/>
    <property type="match status" value="1"/>
</dbReference>
<evidence type="ECO:0000313" key="6">
    <source>
        <dbReference type="EMBL" id="EHL17400.1"/>
    </source>
</evidence>